<protein>
    <submittedName>
        <fullName evidence="3">Fe-S cluster assembly protein SufA</fullName>
    </submittedName>
</protein>
<dbReference type="NCBIfam" id="TIGR00049">
    <property type="entry name" value="iron-sulfur cluster assembly accessory protein"/>
    <property type="match status" value="1"/>
</dbReference>
<evidence type="ECO:0000313" key="3">
    <source>
        <dbReference type="EMBL" id="SDU02503.1"/>
    </source>
</evidence>
<dbReference type="PANTHER" id="PTHR10072">
    <property type="entry name" value="IRON-SULFUR CLUSTER ASSEMBLY PROTEIN"/>
    <property type="match status" value="1"/>
</dbReference>
<feature type="domain" description="Core" evidence="2">
    <location>
        <begin position="13"/>
        <end position="113"/>
    </location>
</feature>
<dbReference type="PANTHER" id="PTHR10072:SF47">
    <property type="entry name" value="PROTEIN SUFA"/>
    <property type="match status" value="1"/>
</dbReference>
<dbReference type="Pfam" id="PF01521">
    <property type="entry name" value="Fe-S_biosyn"/>
    <property type="match status" value="1"/>
</dbReference>
<dbReference type="SUPFAM" id="SSF89360">
    <property type="entry name" value="HesB-like domain"/>
    <property type="match status" value="1"/>
</dbReference>
<dbReference type="InterPro" id="IPR016092">
    <property type="entry name" value="ATAP"/>
</dbReference>
<proteinExistence type="inferred from homology"/>
<evidence type="ECO:0000313" key="4">
    <source>
        <dbReference type="Proteomes" id="UP000243924"/>
    </source>
</evidence>
<keyword evidence="4" id="KW-1185">Reference proteome</keyword>
<dbReference type="STRING" id="1434072.SAMN05216210_1296"/>
<dbReference type="InterPro" id="IPR035903">
    <property type="entry name" value="HesB-like_dom_sf"/>
</dbReference>
<evidence type="ECO:0000256" key="1">
    <source>
        <dbReference type="ARBA" id="ARBA00006718"/>
    </source>
</evidence>
<organism evidence="3 4">
    <name type="scientific">Halopseudomonas salegens</name>
    <dbReference type="NCBI Taxonomy" id="1434072"/>
    <lineage>
        <taxon>Bacteria</taxon>
        <taxon>Pseudomonadati</taxon>
        <taxon>Pseudomonadota</taxon>
        <taxon>Gammaproteobacteria</taxon>
        <taxon>Pseudomonadales</taxon>
        <taxon>Pseudomonadaceae</taxon>
        <taxon>Halopseudomonas</taxon>
    </lineage>
</organism>
<dbReference type="RefSeq" id="WP_092385264.1">
    <property type="nucleotide sequence ID" value="NZ_LT629787.1"/>
</dbReference>
<dbReference type="GO" id="GO:0016226">
    <property type="term" value="P:iron-sulfur cluster assembly"/>
    <property type="evidence" value="ECO:0007669"/>
    <property type="project" value="InterPro"/>
</dbReference>
<dbReference type="OrthoDB" id="9801228at2"/>
<dbReference type="GO" id="GO:0005829">
    <property type="term" value="C:cytosol"/>
    <property type="evidence" value="ECO:0007669"/>
    <property type="project" value="TreeGrafter"/>
</dbReference>
<dbReference type="AlphaFoldDB" id="A0A1H2F5G4"/>
<dbReference type="EMBL" id="LT629787">
    <property type="protein sequence ID" value="SDU02503.1"/>
    <property type="molecule type" value="Genomic_DNA"/>
</dbReference>
<dbReference type="Proteomes" id="UP000243924">
    <property type="component" value="Chromosome I"/>
</dbReference>
<dbReference type="GO" id="GO:0051537">
    <property type="term" value="F:2 iron, 2 sulfur cluster binding"/>
    <property type="evidence" value="ECO:0007669"/>
    <property type="project" value="UniProtKB-ARBA"/>
</dbReference>
<name>A0A1H2F5G4_9GAMM</name>
<sequence>MNVESFDPQAQAVSVTPAAKAHFQRQLASQPGRAVRVSVKKSGCTGFMYVIDMVEQGEADDLEYTIDPDIRLLIARDSLGVLNGAQIDLVREGINQQIKFINPNVTDECGCGESFSVN</sequence>
<dbReference type="InterPro" id="IPR000361">
    <property type="entry name" value="ATAP_core_dom"/>
</dbReference>
<accession>A0A1H2F5G4</accession>
<dbReference type="Gene3D" id="2.60.300.12">
    <property type="entry name" value="HesB-like domain"/>
    <property type="match status" value="1"/>
</dbReference>
<comment type="similarity">
    <text evidence="1">Belongs to the HesB/IscA family.</text>
</comment>
<reference evidence="4" key="1">
    <citation type="submission" date="2016-10" db="EMBL/GenBank/DDBJ databases">
        <authorList>
            <person name="Varghese N."/>
            <person name="Submissions S."/>
        </authorList>
    </citation>
    <scope>NUCLEOTIDE SEQUENCE [LARGE SCALE GENOMIC DNA]</scope>
    <source>
        <strain evidence="4">CECT 8338</strain>
    </source>
</reference>
<dbReference type="InterPro" id="IPR050322">
    <property type="entry name" value="Fe-S_cluster_asmbl/transfer"/>
</dbReference>
<gene>
    <name evidence="3" type="ORF">SAMN05216210_1296</name>
</gene>
<evidence type="ECO:0000259" key="2">
    <source>
        <dbReference type="Pfam" id="PF01521"/>
    </source>
</evidence>